<sequence length="180" mass="21194">MKVDAKATDLIIKFEKVDFIEFNQFLEIKCNLVDTTEYIEINKCNISAQINIRNKQHDYSFKDEWKFKKNTKYEIENLEKTFNIDPSVPKEIIFYITNISIEPQSYTRICTLKQKELIVNENDFTCVNISQNVDTTNTNLTITPINQDILDENISKINKLWWSLIILIVPVIIICAMYIL</sequence>
<evidence type="ECO:0000313" key="2">
    <source>
        <dbReference type="EMBL" id="KII67940.1"/>
    </source>
</evidence>
<evidence type="ECO:0000313" key="3">
    <source>
        <dbReference type="Proteomes" id="UP000031668"/>
    </source>
</evidence>
<gene>
    <name evidence="2" type="ORF">RF11_07158</name>
</gene>
<dbReference type="Proteomes" id="UP000031668">
    <property type="component" value="Unassembled WGS sequence"/>
</dbReference>
<keyword evidence="1" id="KW-0472">Membrane</keyword>
<protein>
    <submittedName>
        <fullName evidence="2">Uncharacterized protein</fullName>
    </submittedName>
</protein>
<keyword evidence="1" id="KW-1133">Transmembrane helix</keyword>
<organism evidence="2 3">
    <name type="scientific">Thelohanellus kitauei</name>
    <name type="common">Myxosporean</name>
    <dbReference type="NCBI Taxonomy" id="669202"/>
    <lineage>
        <taxon>Eukaryota</taxon>
        <taxon>Metazoa</taxon>
        <taxon>Cnidaria</taxon>
        <taxon>Myxozoa</taxon>
        <taxon>Myxosporea</taxon>
        <taxon>Bivalvulida</taxon>
        <taxon>Platysporina</taxon>
        <taxon>Myxobolidae</taxon>
        <taxon>Thelohanellus</taxon>
    </lineage>
</organism>
<proteinExistence type="predicted"/>
<accession>A0A0C2MUT4</accession>
<dbReference type="AlphaFoldDB" id="A0A0C2MUT4"/>
<comment type="caution">
    <text evidence="2">The sequence shown here is derived from an EMBL/GenBank/DDBJ whole genome shotgun (WGS) entry which is preliminary data.</text>
</comment>
<keyword evidence="1" id="KW-0812">Transmembrane</keyword>
<name>A0A0C2MUT4_THEKT</name>
<feature type="transmembrane region" description="Helical" evidence="1">
    <location>
        <begin position="160"/>
        <end position="179"/>
    </location>
</feature>
<reference evidence="2 3" key="1">
    <citation type="journal article" date="2014" name="Genome Biol. Evol.">
        <title>The genome of the myxosporean Thelohanellus kitauei shows adaptations to nutrient acquisition within its fish host.</title>
        <authorList>
            <person name="Yang Y."/>
            <person name="Xiong J."/>
            <person name="Zhou Z."/>
            <person name="Huo F."/>
            <person name="Miao W."/>
            <person name="Ran C."/>
            <person name="Liu Y."/>
            <person name="Zhang J."/>
            <person name="Feng J."/>
            <person name="Wang M."/>
            <person name="Wang M."/>
            <person name="Wang L."/>
            <person name="Yao B."/>
        </authorList>
    </citation>
    <scope>NUCLEOTIDE SEQUENCE [LARGE SCALE GENOMIC DNA]</scope>
    <source>
        <strain evidence="2">Wuqing</strain>
    </source>
</reference>
<keyword evidence="3" id="KW-1185">Reference proteome</keyword>
<evidence type="ECO:0000256" key="1">
    <source>
        <dbReference type="SAM" id="Phobius"/>
    </source>
</evidence>
<dbReference type="EMBL" id="JWZT01003000">
    <property type="protein sequence ID" value="KII67940.1"/>
    <property type="molecule type" value="Genomic_DNA"/>
</dbReference>